<dbReference type="RefSeq" id="WP_072476390.1">
    <property type="nucleotide sequence ID" value="NZ_FPJG01000006.1"/>
</dbReference>
<reference evidence="2" key="1">
    <citation type="submission" date="2016-11" db="EMBL/GenBank/DDBJ databases">
        <authorList>
            <person name="Varghese N."/>
            <person name="Submissions S."/>
        </authorList>
    </citation>
    <scope>NUCLEOTIDE SEQUENCE [LARGE SCALE GENOMIC DNA]</scope>
    <source>
        <strain evidence="2">DSM 44671</strain>
    </source>
</reference>
<name>A0A1K1R004_9PSEU</name>
<sequence>MADVELSTDLTAHAKQLDAIGDGLQQAVDAANQVSMPTDAYGILCQPFRMMLDPVEQYGINALKDAVQAMTAVSGKVREAAAAYRSYETGVADDLNKSAGGRPQG</sequence>
<dbReference type="OrthoDB" id="3697448at2"/>
<dbReference type="GO" id="GO:0009306">
    <property type="term" value="P:protein secretion"/>
    <property type="evidence" value="ECO:0007669"/>
    <property type="project" value="InterPro"/>
</dbReference>
<dbReference type="STRING" id="546364.SAMN04489730_2460"/>
<evidence type="ECO:0000313" key="2">
    <source>
        <dbReference type="Proteomes" id="UP000182740"/>
    </source>
</evidence>
<protein>
    <submittedName>
        <fullName evidence="1">Excreted virulence factor EspC, type VII ESX diderm</fullName>
    </submittedName>
</protein>
<dbReference type="EMBL" id="FPJG01000006">
    <property type="protein sequence ID" value="SFW65260.1"/>
    <property type="molecule type" value="Genomic_DNA"/>
</dbReference>
<keyword evidence="2" id="KW-1185">Reference proteome</keyword>
<gene>
    <name evidence="1" type="ORF">SAMN04489730_2460</name>
</gene>
<dbReference type="Proteomes" id="UP000182740">
    <property type="component" value="Unassembled WGS sequence"/>
</dbReference>
<dbReference type="InterPro" id="IPR022536">
    <property type="entry name" value="EspC"/>
</dbReference>
<organism evidence="1 2">
    <name type="scientific">Amycolatopsis australiensis</name>
    <dbReference type="NCBI Taxonomy" id="546364"/>
    <lineage>
        <taxon>Bacteria</taxon>
        <taxon>Bacillati</taxon>
        <taxon>Actinomycetota</taxon>
        <taxon>Actinomycetes</taxon>
        <taxon>Pseudonocardiales</taxon>
        <taxon>Pseudonocardiaceae</taxon>
        <taxon>Amycolatopsis</taxon>
    </lineage>
</organism>
<dbReference type="Pfam" id="PF10824">
    <property type="entry name" value="T7SS_ESX_EspC"/>
    <property type="match status" value="1"/>
</dbReference>
<dbReference type="AlphaFoldDB" id="A0A1K1R004"/>
<proteinExistence type="predicted"/>
<evidence type="ECO:0000313" key="1">
    <source>
        <dbReference type="EMBL" id="SFW65260.1"/>
    </source>
</evidence>
<accession>A0A1K1R004</accession>